<dbReference type="Pfam" id="PF00005">
    <property type="entry name" value="ABC_tran"/>
    <property type="match status" value="1"/>
</dbReference>
<dbReference type="SMART" id="SM00382">
    <property type="entry name" value="AAA"/>
    <property type="match status" value="1"/>
</dbReference>
<dbReference type="Proteomes" id="UP001500840">
    <property type="component" value="Unassembled WGS sequence"/>
</dbReference>
<keyword evidence="2" id="KW-0813">Transport</keyword>
<proteinExistence type="inferred from homology"/>
<dbReference type="PANTHER" id="PTHR43335:SF11">
    <property type="entry name" value="ABC TRANSPORTER RELATED"/>
    <property type="match status" value="1"/>
</dbReference>
<dbReference type="InterPro" id="IPR003593">
    <property type="entry name" value="AAA+_ATPase"/>
</dbReference>
<feature type="domain" description="ABC transporter" evidence="5">
    <location>
        <begin position="7"/>
        <end position="235"/>
    </location>
</feature>
<evidence type="ECO:0000313" key="6">
    <source>
        <dbReference type="EMBL" id="GAA4464942.1"/>
    </source>
</evidence>
<sequence length="316" mass="34758">MFNEAMIELNNTTKLYGHVIGVNDLTLTLPTGAYGLVGPNGSGKTTLINLLIGHLRPTLGSLSVFGKDPFQHREMLSRIGLCPATDILYPNISARSWVTYLVRLHGYSRSESESMAEAALELVGMSSAMDRPIGTYSLGMRQRTKIAQAIAHHPDLLILDEPYNGLDPVGRDDMTTLLKQWTRQGKGLLFASHVLQEIEAVTSSFLLIFGGRLLASGTADEIESMLSDTPQEVRVIGRDAPQLIHHLVDMPWVNSLQLTHQRNELRIALRDPSQFYELIAGWIAADGLQIDQLQTADGNLAALFASLLKHHRGESA</sequence>
<name>A0ABP8NGC3_9BACT</name>
<evidence type="ECO:0000256" key="1">
    <source>
        <dbReference type="ARBA" id="ARBA00005417"/>
    </source>
</evidence>
<keyword evidence="7" id="KW-1185">Reference proteome</keyword>
<evidence type="ECO:0000259" key="5">
    <source>
        <dbReference type="PROSITE" id="PS50893"/>
    </source>
</evidence>
<dbReference type="InterPro" id="IPR027417">
    <property type="entry name" value="P-loop_NTPase"/>
</dbReference>
<evidence type="ECO:0000313" key="7">
    <source>
        <dbReference type="Proteomes" id="UP001500840"/>
    </source>
</evidence>
<dbReference type="PANTHER" id="PTHR43335">
    <property type="entry name" value="ABC TRANSPORTER, ATP-BINDING PROTEIN"/>
    <property type="match status" value="1"/>
</dbReference>
<dbReference type="Gene3D" id="3.40.50.300">
    <property type="entry name" value="P-loop containing nucleotide triphosphate hydrolases"/>
    <property type="match status" value="1"/>
</dbReference>
<evidence type="ECO:0000256" key="2">
    <source>
        <dbReference type="ARBA" id="ARBA00022448"/>
    </source>
</evidence>
<gene>
    <name evidence="6" type="ORF">GCM10023156_51940</name>
</gene>
<dbReference type="EMBL" id="BAABGA010000073">
    <property type="protein sequence ID" value="GAA4464942.1"/>
    <property type="molecule type" value="Genomic_DNA"/>
</dbReference>
<keyword evidence="3" id="KW-0547">Nucleotide-binding</keyword>
<dbReference type="PROSITE" id="PS50893">
    <property type="entry name" value="ABC_TRANSPORTER_2"/>
    <property type="match status" value="1"/>
</dbReference>
<organism evidence="6 7">
    <name type="scientific">Novipirellula rosea</name>
    <dbReference type="NCBI Taxonomy" id="1031540"/>
    <lineage>
        <taxon>Bacteria</taxon>
        <taxon>Pseudomonadati</taxon>
        <taxon>Planctomycetota</taxon>
        <taxon>Planctomycetia</taxon>
        <taxon>Pirellulales</taxon>
        <taxon>Pirellulaceae</taxon>
        <taxon>Novipirellula</taxon>
    </lineage>
</organism>
<comment type="similarity">
    <text evidence="1">Belongs to the ABC transporter superfamily.</text>
</comment>
<dbReference type="SUPFAM" id="SSF52540">
    <property type="entry name" value="P-loop containing nucleoside triphosphate hydrolases"/>
    <property type="match status" value="1"/>
</dbReference>
<evidence type="ECO:0000256" key="4">
    <source>
        <dbReference type="ARBA" id="ARBA00022840"/>
    </source>
</evidence>
<dbReference type="GO" id="GO:0005524">
    <property type="term" value="F:ATP binding"/>
    <property type="evidence" value="ECO:0007669"/>
    <property type="project" value="UniProtKB-KW"/>
</dbReference>
<protein>
    <submittedName>
        <fullName evidence="6">ABC transporter ATP-binding protein</fullName>
    </submittedName>
</protein>
<keyword evidence="4 6" id="KW-0067">ATP-binding</keyword>
<accession>A0ABP8NGC3</accession>
<reference evidence="7" key="1">
    <citation type="journal article" date="2019" name="Int. J. Syst. Evol. Microbiol.">
        <title>The Global Catalogue of Microorganisms (GCM) 10K type strain sequencing project: providing services to taxonomists for standard genome sequencing and annotation.</title>
        <authorList>
            <consortium name="The Broad Institute Genomics Platform"/>
            <consortium name="The Broad Institute Genome Sequencing Center for Infectious Disease"/>
            <person name="Wu L."/>
            <person name="Ma J."/>
        </authorList>
    </citation>
    <scope>NUCLEOTIDE SEQUENCE [LARGE SCALE GENOMIC DNA]</scope>
    <source>
        <strain evidence="7">JCM 17759</strain>
    </source>
</reference>
<dbReference type="InterPro" id="IPR003439">
    <property type="entry name" value="ABC_transporter-like_ATP-bd"/>
</dbReference>
<comment type="caution">
    <text evidence="6">The sequence shown here is derived from an EMBL/GenBank/DDBJ whole genome shotgun (WGS) entry which is preliminary data.</text>
</comment>
<evidence type="ECO:0000256" key="3">
    <source>
        <dbReference type="ARBA" id="ARBA00022741"/>
    </source>
</evidence>